<keyword evidence="2 6" id="KW-0413">Isomerase</keyword>
<dbReference type="AlphaFoldDB" id="A0A9D1M2K3"/>
<evidence type="ECO:0000256" key="4">
    <source>
        <dbReference type="PIRSR" id="PIRSR606225-1"/>
    </source>
</evidence>
<evidence type="ECO:0000256" key="5">
    <source>
        <dbReference type="PROSITE-ProRule" id="PRU00182"/>
    </source>
</evidence>
<dbReference type="InterPro" id="IPR006225">
    <property type="entry name" value="PsdUridine_synth_RluC/D"/>
</dbReference>
<comment type="similarity">
    <text evidence="1 6">Belongs to the pseudouridine synthase RluA family.</text>
</comment>
<dbReference type="NCBIfam" id="TIGR00005">
    <property type="entry name" value="rluA_subfam"/>
    <property type="match status" value="1"/>
</dbReference>
<evidence type="ECO:0000313" key="8">
    <source>
        <dbReference type="EMBL" id="HIU52500.1"/>
    </source>
</evidence>
<organism evidence="8 9">
    <name type="scientific">Candidatus Scatocola faecipullorum</name>
    <dbReference type="NCBI Taxonomy" id="2840917"/>
    <lineage>
        <taxon>Bacteria</taxon>
        <taxon>Pseudomonadati</taxon>
        <taxon>Pseudomonadota</taxon>
        <taxon>Alphaproteobacteria</taxon>
        <taxon>Rhodospirillales</taxon>
        <taxon>Rhodospirillaceae</taxon>
        <taxon>Rhodospirillaceae incertae sedis</taxon>
        <taxon>Candidatus Scatocola</taxon>
    </lineage>
</organism>
<comment type="catalytic activity">
    <reaction evidence="3">
        <text>uridine(1911/1915/1917) in 23S rRNA = pseudouridine(1911/1915/1917) in 23S rRNA</text>
        <dbReference type="Rhea" id="RHEA:42524"/>
        <dbReference type="Rhea" id="RHEA-COMP:10097"/>
        <dbReference type="Rhea" id="RHEA-COMP:10098"/>
        <dbReference type="ChEBI" id="CHEBI:65314"/>
        <dbReference type="ChEBI" id="CHEBI:65315"/>
        <dbReference type="EC" id="5.4.99.23"/>
    </reaction>
</comment>
<accession>A0A9D1M2K3</accession>
<proteinExistence type="inferred from homology"/>
<reference evidence="8" key="2">
    <citation type="journal article" date="2021" name="PeerJ">
        <title>Extensive microbial diversity within the chicken gut microbiome revealed by metagenomics and culture.</title>
        <authorList>
            <person name="Gilroy R."/>
            <person name="Ravi A."/>
            <person name="Getino M."/>
            <person name="Pursley I."/>
            <person name="Horton D.L."/>
            <person name="Alikhan N.F."/>
            <person name="Baker D."/>
            <person name="Gharbi K."/>
            <person name="Hall N."/>
            <person name="Watson M."/>
            <person name="Adriaenssens E.M."/>
            <person name="Foster-Nyarko E."/>
            <person name="Jarju S."/>
            <person name="Secka A."/>
            <person name="Antonio M."/>
            <person name="Oren A."/>
            <person name="Chaudhuri R.R."/>
            <person name="La Ragione R."/>
            <person name="Hildebrand F."/>
            <person name="Pallen M.J."/>
        </authorList>
    </citation>
    <scope>NUCLEOTIDE SEQUENCE</scope>
    <source>
        <strain evidence="8">ChiW3-316</strain>
    </source>
</reference>
<feature type="domain" description="RNA-binding S4" evidence="7">
    <location>
        <begin position="21"/>
        <end position="86"/>
    </location>
</feature>
<dbReference type="GO" id="GO:0000455">
    <property type="term" value="P:enzyme-directed rRNA pseudouridine synthesis"/>
    <property type="evidence" value="ECO:0007669"/>
    <property type="project" value="TreeGrafter"/>
</dbReference>
<evidence type="ECO:0000256" key="2">
    <source>
        <dbReference type="ARBA" id="ARBA00023235"/>
    </source>
</evidence>
<comment type="function">
    <text evidence="6">Responsible for synthesis of pseudouridine from uracil.</text>
</comment>
<dbReference type="EC" id="5.4.99.-" evidence="6"/>
<evidence type="ECO:0000256" key="1">
    <source>
        <dbReference type="ARBA" id="ARBA00010876"/>
    </source>
</evidence>
<dbReference type="InterPro" id="IPR036986">
    <property type="entry name" value="S4_RNA-bd_sf"/>
</dbReference>
<dbReference type="SUPFAM" id="SSF55174">
    <property type="entry name" value="Alpha-L RNA-binding motif"/>
    <property type="match status" value="1"/>
</dbReference>
<protein>
    <recommendedName>
        <fullName evidence="6">Pseudouridine synthase</fullName>
        <ecNumber evidence="6">5.4.99.-</ecNumber>
    </recommendedName>
</protein>
<dbReference type="EMBL" id="DVNC01000002">
    <property type="protein sequence ID" value="HIU52500.1"/>
    <property type="molecule type" value="Genomic_DNA"/>
</dbReference>
<feature type="active site" evidence="4">
    <location>
        <position position="146"/>
    </location>
</feature>
<dbReference type="SUPFAM" id="SSF55120">
    <property type="entry name" value="Pseudouridine synthase"/>
    <property type="match status" value="1"/>
</dbReference>
<dbReference type="InterPro" id="IPR020103">
    <property type="entry name" value="PsdUridine_synth_cat_dom_sf"/>
</dbReference>
<dbReference type="InterPro" id="IPR050188">
    <property type="entry name" value="RluA_PseudoU_synthase"/>
</dbReference>
<name>A0A9D1M2K3_9PROT</name>
<evidence type="ECO:0000256" key="3">
    <source>
        <dbReference type="ARBA" id="ARBA00036882"/>
    </source>
</evidence>
<evidence type="ECO:0000313" key="9">
    <source>
        <dbReference type="Proteomes" id="UP000824107"/>
    </source>
</evidence>
<comment type="catalytic activity">
    <reaction evidence="6">
        <text>a uridine in RNA = a pseudouridine in RNA</text>
        <dbReference type="Rhea" id="RHEA:48348"/>
        <dbReference type="Rhea" id="RHEA-COMP:12068"/>
        <dbReference type="Rhea" id="RHEA-COMP:12069"/>
        <dbReference type="ChEBI" id="CHEBI:65314"/>
        <dbReference type="ChEBI" id="CHEBI:65315"/>
    </reaction>
</comment>
<dbReference type="Gene3D" id="3.30.2350.10">
    <property type="entry name" value="Pseudouridine synthase"/>
    <property type="match status" value="1"/>
</dbReference>
<dbReference type="SMART" id="SM00363">
    <property type="entry name" value="S4"/>
    <property type="match status" value="1"/>
</dbReference>
<dbReference type="Pfam" id="PF00849">
    <property type="entry name" value="PseudoU_synth_2"/>
    <property type="match status" value="1"/>
</dbReference>
<dbReference type="PANTHER" id="PTHR21600:SF44">
    <property type="entry name" value="RIBOSOMAL LARGE SUBUNIT PSEUDOURIDINE SYNTHASE D"/>
    <property type="match status" value="1"/>
</dbReference>
<dbReference type="Proteomes" id="UP000824107">
    <property type="component" value="Unassembled WGS sequence"/>
</dbReference>
<dbReference type="Pfam" id="PF01479">
    <property type="entry name" value="S4"/>
    <property type="match status" value="1"/>
</dbReference>
<sequence length="326" mass="36033">MEQNDSNIILTPEAGPEHKGLRLDKFLALTVPDVSRSQVQRLIEQGMVSRDDDVLADNSYKVRPGDSYQIEIPPPEAAEPEPEDIPLEVVYEDEDLIVVNKPAGMTVHPAPGAFRGTLVNALLYHCRDNLSGVGGVKRPGIVHRIDKDTSGLLVAAKNDRAHRGLAEQFAEHSIERTYHAVVYGVPNPLNGRIEGNIGRSRFDRKKMALTESGGKPAATNYKTLKTCGLAAALVQCNLETGRTHQIRVHLASIGCNLIGDQLYVKNRKSCLDSLESEIKNYVTRFPRQALHAKSLGFVHPRTGEFMQFDSDYPCDFNELADKLSLL</sequence>
<dbReference type="CDD" id="cd00165">
    <property type="entry name" value="S4"/>
    <property type="match status" value="1"/>
</dbReference>
<evidence type="ECO:0000256" key="6">
    <source>
        <dbReference type="RuleBase" id="RU362028"/>
    </source>
</evidence>
<dbReference type="InterPro" id="IPR006145">
    <property type="entry name" value="PsdUridine_synth_RsuA/RluA"/>
</dbReference>
<reference evidence="8" key="1">
    <citation type="submission" date="2020-10" db="EMBL/GenBank/DDBJ databases">
        <authorList>
            <person name="Gilroy R."/>
        </authorList>
    </citation>
    <scope>NUCLEOTIDE SEQUENCE</scope>
    <source>
        <strain evidence="8">ChiW3-316</strain>
    </source>
</reference>
<keyword evidence="5" id="KW-0694">RNA-binding</keyword>
<dbReference type="InterPro" id="IPR006224">
    <property type="entry name" value="PsdUridine_synth_RluA-like_CS"/>
</dbReference>
<dbReference type="CDD" id="cd02869">
    <property type="entry name" value="PseudoU_synth_RluA_like"/>
    <property type="match status" value="1"/>
</dbReference>
<dbReference type="Gene3D" id="3.10.290.10">
    <property type="entry name" value="RNA-binding S4 domain"/>
    <property type="match status" value="1"/>
</dbReference>
<dbReference type="GO" id="GO:0160140">
    <property type="term" value="F:23S rRNA pseudouridine(1911/1915/1917) synthase activity"/>
    <property type="evidence" value="ECO:0007669"/>
    <property type="project" value="UniProtKB-EC"/>
</dbReference>
<gene>
    <name evidence="8" type="ORF">IAD20_00280</name>
</gene>
<dbReference type="PROSITE" id="PS01129">
    <property type="entry name" value="PSI_RLU"/>
    <property type="match status" value="1"/>
</dbReference>
<dbReference type="GO" id="GO:0003723">
    <property type="term" value="F:RNA binding"/>
    <property type="evidence" value="ECO:0007669"/>
    <property type="project" value="UniProtKB-KW"/>
</dbReference>
<comment type="caution">
    <text evidence="8">The sequence shown here is derived from an EMBL/GenBank/DDBJ whole genome shotgun (WGS) entry which is preliminary data.</text>
</comment>
<dbReference type="InterPro" id="IPR002942">
    <property type="entry name" value="S4_RNA-bd"/>
</dbReference>
<dbReference type="PANTHER" id="PTHR21600">
    <property type="entry name" value="MITOCHONDRIAL RNA PSEUDOURIDINE SYNTHASE"/>
    <property type="match status" value="1"/>
</dbReference>
<evidence type="ECO:0000259" key="7">
    <source>
        <dbReference type="SMART" id="SM00363"/>
    </source>
</evidence>
<dbReference type="PROSITE" id="PS50889">
    <property type="entry name" value="S4"/>
    <property type="match status" value="1"/>
</dbReference>